<keyword evidence="5" id="KW-0460">Magnesium</keyword>
<keyword evidence="3 7" id="KW-0808">Transferase</keyword>
<dbReference type="AlphaFoldDB" id="A0A015IDL3"/>
<dbReference type="PANTHER" id="PTHR12001">
    <property type="entry name" value="GERANYLGERANYL PYROPHOSPHATE SYNTHASE"/>
    <property type="match status" value="1"/>
</dbReference>
<dbReference type="Gene3D" id="1.10.600.10">
    <property type="entry name" value="Farnesyl Diphosphate Synthase"/>
    <property type="match status" value="1"/>
</dbReference>
<dbReference type="SFLD" id="SFLDS00005">
    <property type="entry name" value="Isoprenoid_Synthase_Type_I"/>
    <property type="match status" value="1"/>
</dbReference>
<proteinExistence type="inferred from homology"/>
<evidence type="ECO:0000313" key="9">
    <source>
        <dbReference type="Proteomes" id="UP000022910"/>
    </source>
</evidence>
<dbReference type="SUPFAM" id="SSF48576">
    <property type="entry name" value="Terpenoid synthases"/>
    <property type="match status" value="1"/>
</dbReference>
<name>A0A015IDL3_RHIIW</name>
<dbReference type="CDD" id="cd00685">
    <property type="entry name" value="Trans_IPPS_HT"/>
    <property type="match status" value="1"/>
</dbReference>
<gene>
    <name evidence="8" type="ORF">RirG_256850</name>
</gene>
<protein>
    <submittedName>
        <fullName evidence="8">Trans-hexaprenyltranstransferase</fullName>
    </submittedName>
</protein>
<keyword evidence="4" id="KW-0479">Metal-binding</keyword>
<evidence type="ECO:0000256" key="2">
    <source>
        <dbReference type="ARBA" id="ARBA00006706"/>
    </source>
</evidence>
<keyword evidence="6" id="KW-0414">Isoprene biosynthesis</keyword>
<dbReference type="GO" id="GO:1990234">
    <property type="term" value="C:transferase complex"/>
    <property type="evidence" value="ECO:0007669"/>
    <property type="project" value="TreeGrafter"/>
</dbReference>
<dbReference type="InterPro" id="IPR000092">
    <property type="entry name" value="Polyprenyl_synt"/>
</dbReference>
<dbReference type="Proteomes" id="UP000022910">
    <property type="component" value="Unassembled WGS sequence"/>
</dbReference>
<dbReference type="HOGENOM" id="CLU_014015_1_0_1"/>
<evidence type="ECO:0000256" key="7">
    <source>
        <dbReference type="RuleBase" id="RU004466"/>
    </source>
</evidence>
<evidence type="ECO:0000313" key="8">
    <source>
        <dbReference type="EMBL" id="EXX52005.1"/>
    </source>
</evidence>
<accession>A0A015IDL3</accession>
<dbReference type="SMR" id="A0A015IDL3"/>
<evidence type="ECO:0000256" key="3">
    <source>
        <dbReference type="ARBA" id="ARBA00022679"/>
    </source>
</evidence>
<dbReference type="STRING" id="1432141.A0A015IDL3"/>
<dbReference type="PROSITE" id="PS00444">
    <property type="entry name" value="POLYPRENYL_SYNTHASE_2"/>
    <property type="match status" value="1"/>
</dbReference>
<dbReference type="GO" id="GO:0046872">
    <property type="term" value="F:metal ion binding"/>
    <property type="evidence" value="ECO:0007669"/>
    <property type="project" value="UniProtKB-KW"/>
</dbReference>
<evidence type="ECO:0000256" key="5">
    <source>
        <dbReference type="ARBA" id="ARBA00022842"/>
    </source>
</evidence>
<dbReference type="PANTHER" id="PTHR12001:SF69">
    <property type="entry name" value="ALL TRANS-POLYPRENYL-DIPHOSPHATE SYNTHASE PDSS1"/>
    <property type="match status" value="1"/>
</dbReference>
<evidence type="ECO:0000256" key="1">
    <source>
        <dbReference type="ARBA" id="ARBA00001946"/>
    </source>
</evidence>
<dbReference type="InterPro" id="IPR033749">
    <property type="entry name" value="Polyprenyl_synt_CS"/>
</dbReference>
<organism evidence="8 9">
    <name type="scientific">Rhizophagus irregularis (strain DAOM 197198w)</name>
    <name type="common">Glomus intraradices</name>
    <dbReference type="NCBI Taxonomy" id="1432141"/>
    <lineage>
        <taxon>Eukaryota</taxon>
        <taxon>Fungi</taxon>
        <taxon>Fungi incertae sedis</taxon>
        <taxon>Mucoromycota</taxon>
        <taxon>Glomeromycotina</taxon>
        <taxon>Glomeromycetes</taxon>
        <taxon>Glomerales</taxon>
        <taxon>Glomeraceae</taxon>
        <taxon>Rhizophagus</taxon>
    </lineage>
</organism>
<reference evidence="8 9" key="1">
    <citation type="submission" date="2014-02" db="EMBL/GenBank/DDBJ databases">
        <title>Single nucleus genome sequencing reveals high similarity among nuclei of an endomycorrhizal fungus.</title>
        <authorList>
            <person name="Lin K."/>
            <person name="Geurts R."/>
            <person name="Zhang Z."/>
            <person name="Limpens E."/>
            <person name="Saunders D.G."/>
            <person name="Mu D."/>
            <person name="Pang E."/>
            <person name="Cao H."/>
            <person name="Cha H."/>
            <person name="Lin T."/>
            <person name="Zhou Q."/>
            <person name="Shang Y."/>
            <person name="Li Y."/>
            <person name="Ivanov S."/>
            <person name="Sharma T."/>
            <person name="Velzen R.V."/>
            <person name="Ruijter N.D."/>
            <person name="Aanen D.K."/>
            <person name="Win J."/>
            <person name="Kamoun S."/>
            <person name="Bisseling T."/>
            <person name="Huang S."/>
        </authorList>
    </citation>
    <scope>NUCLEOTIDE SEQUENCE [LARGE SCALE GENOMIC DNA]</scope>
    <source>
        <strain evidence="9">DAOM197198w</strain>
    </source>
</reference>
<evidence type="ECO:0000256" key="4">
    <source>
        <dbReference type="ARBA" id="ARBA00022723"/>
    </source>
</evidence>
<sequence length="478" mass="53137">MHKWHKYIRVHTPLKLVIITRAQKSTLTTDTKTSSSKEISPTFLERISNSFNIVKSSIFKEKNSSKDNDKLKEIFGGGSAVSKNFINRTDTWNQAIAEAEKLVQDGKKETKYIDPIKLVGKDLLYLTKNIKRLIGSGHPLLNTISEYYFSSEGKHIRPLIVLLMSQATSIAPKQYNAAYTEHFQTMDKPLSTSSLFETLNSKDTSSTLYYPSFSSTGVIILPTQRRLAEIIEMIHTASLFHDDVIDESEARRNNPSANISFGNKMAILAGDFLLARASVALARLRNPEVIELLATAIANLVEGEFMQLKNVPSKGTATFEYYMEKTYMKTASLMAKGCRAASVLGGSTQEVSEIAYTYGRNIGLAFQLVDDMLDFIVSSKELGKPAGADLRLGLATAPVLYAWEEYPELGPLIKRKFSQEGDVKKASELVYQSNGIEQTKLLAASHCQTAINAILKLPESDARNALIQLSQKILTRKK</sequence>
<dbReference type="InterPro" id="IPR008949">
    <property type="entry name" value="Isoprenoid_synthase_dom_sf"/>
</dbReference>
<dbReference type="GO" id="GO:0004659">
    <property type="term" value="F:prenyltransferase activity"/>
    <property type="evidence" value="ECO:0007669"/>
    <property type="project" value="InterPro"/>
</dbReference>
<dbReference type="OrthoDB" id="9927103at2759"/>
<comment type="cofactor">
    <cofactor evidence="1">
        <name>Mg(2+)</name>
        <dbReference type="ChEBI" id="CHEBI:18420"/>
    </cofactor>
</comment>
<dbReference type="Pfam" id="PF00348">
    <property type="entry name" value="polyprenyl_synt"/>
    <property type="match status" value="1"/>
</dbReference>
<dbReference type="EMBL" id="JEMT01029501">
    <property type="protein sequence ID" value="EXX52005.1"/>
    <property type="molecule type" value="Genomic_DNA"/>
</dbReference>
<dbReference type="OMA" id="AFDYYLH"/>
<dbReference type="GO" id="GO:0006744">
    <property type="term" value="P:ubiquinone biosynthetic process"/>
    <property type="evidence" value="ECO:0007669"/>
    <property type="project" value="TreeGrafter"/>
</dbReference>
<comment type="similarity">
    <text evidence="2 7">Belongs to the FPP/GGPP synthase family.</text>
</comment>
<keyword evidence="9" id="KW-1185">Reference proteome</keyword>
<evidence type="ECO:0000256" key="6">
    <source>
        <dbReference type="ARBA" id="ARBA00023229"/>
    </source>
</evidence>
<dbReference type="GO" id="GO:0008299">
    <property type="term" value="P:isoprenoid biosynthetic process"/>
    <property type="evidence" value="ECO:0007669"/>
    <property type="project" value="UniProtKB-KW"/>
</dbReference>
<comment type="caution">
    <text evidence="8">The sequence shown here is derived from an EMBL/GenBank/DDBJ whole genome shotgun (WGS) entry which is preliminary data.</text>
</comment>